<organism evidence="1 2">
    <name type="scientific">Catenovulum sediminis</name>
    <dbReference type="NCBI Taxonomy" id="1740262"/>
    <lineage>
        <taxon>Bacteria</taxon>
        <taxon>Pseudomonadati</taxon>
        <taxon>Pseudomonadota</taxon>
        <taxon>Gammaproteobacteria</taxon>
        <taxon>Alteromonadales</taxon>
        <taxon>Alteromonadaceae</taxon>
        <taxon>Catenovulum</taxon>
    </lineage>
</organism>
<comment type="caution">
    <text evidence="1">The sequence shown here is derived from an EMBL/GenBank/DDBJ whole genome shotgun (WGS) entry which is preliminary data.</text>
</comment>
<dbReference type="Proteomes" id="UP001467690">
    <property type="component" value="Unassembled WGS sequence"/>
</dbReference>
<gene>
    <name evidence="1" type="primary">priC</name>
    <name evidence="1" type="ORF">ABS311_05760</name>
</gene>
<dbReference type="InterPro" id="IPR010890">
    <property type="entry name" value="PriC"/>
</dbReference>
<sequence length="163" mass="19504">MPDNLRQKTENMLQQISDRLMAQPRKQKIVSLLQYHSSFVCQSENLQDYIDECKKLIDAAFRPNANERVFDKLNDQLELLSKYAIKDKLQDDEHATEYRSRAGKLHKRLAEYRQYLARFDDQIRSQPNLPADHSLFQRRERCQQAINKLEEQISRIEVGYIRY</sequence>
<dbReference type="EMBL" id="JBELOE010000115">
    <property type="protein sequence ID" value="MER2491384.1"/>
    <property type="molecule type" value="Genomic_DNA"/>
</dbReference>
<evidence type="ECO:0000313" key="2">
    <source>
        <dbReference type="Proteomes" id="UP001467690"/>
    </source>
</evidence>
<reference evidence="1 2" key="1">
    <citation type="submission" date="2024-06" db="EMBL/GenBank/DDBJ databases">
        <authorList>
            <person name="Chen R.Y."/>
        </authorList>
    </citation>
    <scope>NUCLEOTIDE SEQUENCE [LARGE SCALE GENOMIC DNA]</scope>
    <source>
        <strain evidence="1 2">D2</strain>
    </source>
</reference>
<accession>A0ABV1REN7</accession>
<protein>
    <submittedName>
        <fullName evidence="1">Primosomal replication protein PriC</fullName>
    </submittedName>
</protein>
<name>A0ABV1REN7_9ALTE</name>
<evidence type="ECO:0000313" key="1">
    <source>
        <dbReference type="EMBL" id="MER2491384.1"/>
    </source>
</evidence>
<dbReference type="RefSeq" id="WP_143869958.1">
    <property type="nucleotide sequence ID" value="NZ_CP041660.1"/>
</dbReference>
<keyword evidence="2" id="KW-1185">Reference proteome</keyword>
<proteinExistence type="predicted"/>
<dbReference type="Pfam" id="PF07445">
    <property type="entry name" value="PriC"/>
    <property type="match status" value="1"/>
</dbReference>